<dbReference type="InParanoid" id="T1HXU6"/>
<dbReference type="Proteomes" id="UP000015103">
    <property type="component" value="Unassembled WGS sequence"/>
</dbReference>
<sequence length="78" mass="9373">MFNVFYAAIKPFLKEEFINKLHWHKPPFKTLQKFQDPSLIPKNLGGSLDIEEVKNWHEVILNKEHIFKEHLTMGYIKH</sequence>
<name>T1HXU6_RHOPR</name>
<dbReference type="VEuPathDB" id="VectorBase:RPRC008866"/>
<dbReference type="AlphaFoldDB" id="T1HXU6"/>
<dbReference type="EnsemblMetazoa" id="RPRC008866-RA">
    <property type="protein sequence ID" value="RPRC008866-PA"/>
    <property type="gene ID" value="RPRC008866"/>
</dbReference>
<keyword evidence="2" id="KW-1185">Reference proteome</keyword>
<dbReference type="PROSITE" id="PS50191">
    <property type="entry name" value="CRAL_TRIO"/>
    <property type="match status" value="1"/>
</dbReference>
<organism evidence="1 2">
    <name type="scientific">Rhodnius prolixus</name>
    <name type="common">Triatomid bug</name>
    <dbReference type="NCBI Taxonomy" id="13249"/>
    <lineage>
        <taxon>Eukaryota</taxon>
        <taxon>Metazoa</taxon>
        <taxon>Ecdysozoa</taxon>
        <taxon>Arthropoda</taxon>
        <taxon>Hexapoda</taxon>
        <taxon>Insecta</taxon>
        <taxon>Pterygota</taxon>
        <taxon>Neoptera</taxon>
        <taxon>Paraneoptera</taxon>
        <taxon>Hemiptera</taxon>
        <taxon>Heteroptera</taxon>
        <taxon>Panheteroptera</taxon>
        <taxon>Cimicomorpha</taxon>
        <taxon>Reduviidae</taxon>
        <taxon>Triatominae</taxon>
        <taxon>Rhodnius</taxon>
    </lineage>
</organism>
<evidence type="ECO:0000313" key="1">
    <source>
        <dbReference type="EnsemblMetazoa" id="RPRC008866-PA"/>
    </source>
</evidence>
<dbReference type="InterPro" id="IPR001251">
    <property type="entry name" value="CRAL-TRIO_dom"/>
</dbReference>
<protein>
    <submittedName>
        <fullName evidence="1">CRAL-TRIO domain-containing protein</fullName>
    </submittedName>
</protein>
<dbReference type="Pfam" id="PF00650">
    <property type="entry name" value="CRAL_TRIO"/>
    <property type="match status" value="1"/>
</dbReference>
<dbReference type="EMBL" id="ACPB03023579">
    <property type="status" value="NOT_ANNOTATED_CDS"/>
    <property type="molecule type" value="Genomic_DNA"/>
</dbReference>
<dbReference type="HOGENOM" id="CLU_2625057_0_0_1"/>
<dbReference type="InterPro" id="IPR036865">
    <property type="entry name" value="CRAL-TRIO_dom_sf"/>
</dbReference>
<reference evidence="1" key="1">
    <citation type="submission" date="2015-05" db="UniProtKB">
        <authorList>
            <consortium name="EnsemblMetazoa"/>
        </authorList>
    </citation>
    <scope>IDENTIFICATION</scope>
</reference>
<dbReference type="STRING" id="13249.T1HXU6"/>
<dbReference type="SUPFAM" id="SSF52087">
    <property type="entry name" value="CRAL/TRIO domain"/>
    <property type="match status" value="1"/>
</dbReference>
<dbReference type="Gene3D" id="3.40.525.10">
    <property type="entry name" value="CRAL-TRIO lipid binding domain"/>
    <property type="match status" value="1"/>
</dbReference>
<evidence type="ECO:0000313" key="2">
    <source>
        <dbReference type="Proteomes" id="UP000015103"/>
    </source>
</evidence>
<accession>T1HXU6</accession>
<proteinExistence type="predicted"/>